<feature type="domain" description="FAD/NAD(P)-binding" evidence="6">
    <location>
        <begin position="3"/>
        <end position="329"/>
    </location>
</feature>
<evidence type="ECO:0000256" key="3">
    <source>
        <dbReference type="ARBA" id="ARBA00022630"/>
    </source>
</evidence>
<dbReference type="PANTHER" id="PTHR42913">
    <property type="entry name" value="APOPTOSIS-INDUCING FACTOR 1"/>
    <property type="match status" value="1"/>
</dbReference>
<reference evidence="8" key="1">
    <citation type="submission" date="2016-10" db="EMBL/GenBank/DDBJ databases">
        <authorList>
            <person name="Varghese N."/>
            <person name="Submissions S."/>
        </authorList>
    </citation>
    <scope>NUCLEOTIDE SEQUENCE [LARGE SCALE GENOMIC DNA]</scope>
    <source>
        <strain evidence="8">DSM 7481</strain>
    </source>
</reference>
<dbReference type="PRINTS" id="PR00411">
    <property type="entry name" value="PNDRDTASEI"/>
</dbReference>
<dbReference type="STRING" id="32040.SAMN04489710_104270"/>
<dbReference type="PANTHER" id="PTHR42913:SF3">
    <property type="entry name" value="64 KDA MITOCHONDRIAL NADH DEHYDROGENASE (EUROFUNG)"/>
    <property type="match status" value="1"/>
</dbReference>
<dbReference type="EMBL" id="FOMQ01000004">
    <property type="protein sequence ID" value="SFD65040.1"/>
    <property type="molecule type" value="Genomic_DNA"/>
</dbReference>
<comment type="similarity">
    <text evidence="2">Belongs to the NADH dehydrogenase family.</text>
</comment>
<sequence length="426" mass="45919">MHFDIVIVGGGAGGLELAARLGRGLGQRLGRERILLVDRSPFHIWKPTLHEVAAGTLDAHQEGLSYTVLARRNHFSYSMGELAALDGARRMITLSEIRDAEGETIVPQRVVSFTRLVLAIGSGSNSFGTPGIEHAYLLENVRDAQRFHADWLAACARAAFSESRSLGVAIVGGGATGVELSAELLEAYAEIQESLGSSQRFRLDITLVEGGPRILGGLPEKISAQAALALQRKQVQIRTGTRVTEIRRGELVTPAGNVPAEMIVWAAGIKAADTNGRMGLAVNGLNQFVVDDRLRTSVPGIYAFGDCAACPWVDGKLVPARAQAAHQQAEYLARVLSAMLREHEIDEPFAYRDFGSLVSLGDNKGVGNLMGGLAGRNFFVEGLIAKWMYMSLHLNHHRAILGVGKTAVLALARLLQQRVSGRLKLH</sequence>
<evidence type="ECO:0000313" key="8">
    <source>
        <dbReference type="Proteomes" id="UP000199517"/>
    </source>
</evidence>
<dbReference type="OrthoDB" id="9781621at2"/>
<evidence type="ECO:0000313" key="7">
    <source>
        <dbReference type="EMBL" id="SFD65040.1"/>
    </source>
</evidence>
<proteinExistence type="inferred from homology"/>
<dbReference type="RefSeq" id="WP_092950854.1">
    <property type="nucleotide sequence ID" value="NZ_FOMQ01000004.1"/>
</dbReference>
<gene>
    <name evidence="7" type="ORF">SAMN04489710_104270</name>
</gene>
<dbReference type="GO" id="GO:0003955">
    <property type="term" value="F:NAD(P)H dehydrogenase (quinone) activity"/>
    <property type="evidence" value="ECO:0007669"/>
    <property type="project" value="TreeGrafter"/>
</dbReference>
<keyword evidence="8" id="KW-1185">Reference proteome</keyword>
<dbReference type="GO" id="GO:0019646">
    <property type="term" value="P:aerobic electron transport chain"/>
    <property type="evidence" value="ECO:0007669"/>
    <property type="project" value="TreeGrafter"/>
</dbReference>
<dbReference type="Gene3D" id="3.50.50.100">
    <property type="match status" value="1"/>
</dbReference>
<comment type="cofactor">
    <cofactor evidence="1">
        <name>FAD</name>
        <dbReference type="ChEBI" id="CHEBI:57692"/>
    </cofactor>
</comment>
<name>A0A1I1UAT3_9BURK</name>
<organism evidence="7 8">
    <name type="scientific">Paracidovorax konjaci</name>
    <dbReference type="NCBI Taxonomy" id="32040"/>
    <lineage>
        <taxon>Bacteria</taxon>
        <taxon>Pseudomonadati</taxon>
        <taxon>Pseudomonadota</taxon>
        <taxon>Betaproteobacteria</taxon>
        <taxon>Burkholderiales</taxon>
        <taxon>Comamonadaceae</taxon>
        <taxon>Paracidovorax</taxon>
    </lineage>
</organism>
<dbReference type="Pfam" id="PF07992">
    <property type="entry name" value="Pyr_redox_2"/>
    <property type="match status" value="1"/>
</dbReference>
<dbReference type="PRINTS" id="PR00368">
    <property type="entry name" value="FADPNR"/>
</dbReference>
<evidence type="ECO:0000256" key="4">
    <source>
        <dbReference type="ARBA" id="ARBA00022827"/>
    </source>
</evidence>
<evidence type="ECO:0000259" key="6">
    <source>
        <dbReference type="Pfam" id="PF07992"/>
    </source>
</evidence>
<dbReference type="InterPro" id="IPR023753">
    <property type="entry name" value="FAD/NAD-binding_dom"/>
</dbReference>
<keyword evidence="5" id="KW-0560">Oxidoreductase</keyword>
<evidence type="ECO:0000256" key="2">
    <source>
        <dbReference type="ARBA" id="ARBA00005272"/>
    </source>
</evidence>
<dbReference type="InterPro" id="IPR036188">
    <property type="entry name" value="FAD/NAD-bd_sf"/>
</dbReference>
<dbReference type="Proteomes" id="UP000199517">
    <property type="component" value="Unassembled WGS sequence"/>
</dbReference>
<dbReference type="AlphaFoldDB" id="A0A1I1UAT3"/>
<accession>A0A1I1UAT3</accession>
<dbReference type="InterPro" id="IPR051169">
    <property type="entry name" value="NADH-Q_oxidoreductase"/>
</dbReference>
<evidence type="ECO:0000256" key="5">
    <source>
        <dbReference type="ARBA" id="ARBA00023002"/>
    </source>
</evidence>
<protein>
    <submittedName>
        <fullName evidence="7">NADH dehydrogenase</fullName>
    </submittedName>
</protein>
<evidence type="ECO:0000256" key="1">
    <source>
        <dbReference type="ARBA" id="ARBA00001974"/>
    </source>
</evidence>
<dbReference type="SUPFAM" id="SSF51905">
    <property type="entry name" value="FAD/NAD(P)-binding domain"/>
    <property type="match status" value="1"/>
</dbReference>
<keyword evidence="3" id="KW-0285">Flavoprotein</keyword>
<keyword evidence="4" id="KW-0274">FAD</keyword>